<keyword evidence="3" id="KW-1185">Reference proteome</keyword>
<reference evidence="4" key="3">
    <citation type="submission" date="2025-04" db="UniProtKB">
        <authorList>
            <consortium name="RefSeq"/>
        </authorList>
    </citation>
    <scope>IDENTIFICATION</scope>
    <source>
        <strain evidence="4">CBS 304.34</strain>
    </source>
</reference>
<feature type="compositionally biased region" description="Basic and acidic residues" evidence="1">
    <location>
        <begin position="23"/>
        <end position="37"/>
    </location>
</feature>
<sequence>MRPGSDCRGRQREAGSGTQERGLVGEECSRGPFERTSSEGWACEGRDAESGEDRGAGLAAWVLQAARLAAAGSRARARASDAAADSQATGVGSRQHLFGDCCNAILDLDARRTPTAPGPLGSSMHGVVLGARCESVPGVPGTGVHELIQGSRVLDSFRHASRASETATTRAAVCPVALTPQEQPMHHSQRPPRTPPVTARLRHPTATTPHRRRKAQLQHAVPTTSRCFTKQYRLSRQLVTSTSHLFVAVAPGTLAPHGAARHPGTSPLGV</sequence>
<protein>
    <submittedName>
        <fullName evidence="2 4">Uncharacterized protein</fullName>
    </submittedName>
</protein>
<reference evidence="2 4" key="1">
    <citation type="journal article" date="2020" name="Stud. Mycol.">
        <title>101 Dothideomycetes genomes: a test case for predicting lifestyles and emergence of pathogens.</title>
        <authorList>
            <person name="Haridas S."/>
            <person name="Albert R."/>
            <person name="Binder M."/>
            <person name="Bloem J."/>
            <person name="Labutti K."/>
            <person name="Salamov A."/>
            <person name="Andreopoulos B."/>
            <person name="Baker S."/>
            <person name="Barry K."/>
            <person name="Bills G."/>
            <person name="Bluhm B."/>
            <person name="Cannon C."/>
            <person name="Castanera R."/>
            <person name="Culley D."/>
            <person name="Daum C."/>
            <person name="Ezra D."/>
            <person name="Gonzalez J."/>
            <person name="Henrissat B."/>
            <person name="Kuo A."/>
            <person name="Liang C."/>
            <person name="Lipzen A."/>
            <person name="Lutzoni F."/>
            <person name="Magnuson J."/>
            <person name="Mondo S."/>
            <person name="Nolan M."/>
            <person name="Ohm R."/>
            <person name="Pangilinan J."/>
            <person name="Park H.-J."/>
            <person name="Ramirez L."/>
            <person name="Alfaro M."/>
            <person name="Sun H."/>
            <person name="Tritt A."/>
            <person name="Yoshinaga Y."/>
            <person name="Zwiers L.-H."/>
            <person name="Turgeon B."/>
            <person name="Goodwin S."/>
            <person name="Spatafora J."/>
            <person name="Crous P."/>
            <person name="Grigoriev I."/>
        </authorList>
    </citation>
    <scope>NUCLEOTIDE SEQUENCE</scope>
    <source>
        <strain evidence="2 4">CBS 304.34</strain>
    </source>
</reference>
<dbReference type="GeneID" id="54468087"/>
<feature type="region of interest" description="Disordered" evidence="1">
    <location>
        <begin position="1"/>
        <end position="49"/>
    </location>
</feature>
<evidence type="ECO:0000313" key="4">
    <source>
        <dbReference type="RefSeq" id="XP_033580424.1"/>
    </source>
</evidence>
<dbReference type="RefSeq" id="XP_033580424.1">
    <property type="nucleotide sequence ID" value="XM_033727194.1"/>
</dbReference>
<feature type="region of interest" description="Disordered" evidence="1">
    <location>
        <begin position="181"/>
        <end position="200"/>
    </location>
</feature>
<gene>
    <name evidence="2 4" type="ORF">BDZ99DRAFT_557175</name>
</gene>
<evidence type="ECO:0000313" key="2">
    <source>
        <dbReference type="EMBL" id="KAF2813460.1"/>
    </source>
</evidence>
<evidence type="ECO:0000313" key="3">
    <source>
        <dbReference type="Proteomes" id="UP000504636"/>
    </source>
</evidence>
<evidence type="ECO:0000256" key="1">
    <source>
        <dbReference type="SAM" id="MobiDB-lite"/>
    </source>
</evidence>
<proteinExistence type="predicted"/>
<dbReference type="EMBL" id="MU003696">
    <property type="protein sequence ID" value="KAF2813460.1"/>
    <property type="molecule type" value="Genomic_DNA"/>
</dbReference>
<feature type="compositionally biased region" description="Basic and acidic residues" evidence="1">
    <location>
        <begin position="1"/>
        <end position="13"/>
    </location>
</feature>
<accession>A0A6A6YXE6</accession>
<dbReference type="Proteomes" id="UP000504636">
    <property type="component" value="Unplaced"/>
</dbReference>
<organism evidence="2">
    <name type="scientific">Mytilinidion resinicola</name>
    <dbReference type="NCBI Taxonomy" id="574789"/>
    <lineage>
        <taxon>Eukaryota</taxon>
        <taxon>Fungi</taxon>
        <taxon>Dikarya</taxon>
        <taxon>Ascomycota</taxon>
        <taxon>Pezizomycotina</taxon>
        <taxon>Dothideomycetes</taxon>
        <taxon>Pleosporomycetidae</taxon>
        <taxon>Mytilinidiales</taxon>
        <taxon>Mytilinidiaceae</taxon>
        <taxon>Mytilinidion</taxon>
    </lineage>
</organism>
<reference evidence="4" key="2">
    <citation type="submission" date="2020-04" db="EMBL/GenBank/DDBJ databases">
        <authorList>
            <consortium name="NCBI Genome Project"/>
        </authorList>
    </citation>
    <scope>NUCLEOTIDE SEQUENCE</scope>
    <source>
        <strain evidence="4">CBS 304.34</strain>
    </source>
</reference>
<name>A0A6A6YXE6_9PEZI</name>
<dbReference type="AlphaFoldDB" id="A0A6A6YXE6"/>